<accession>A0ABU6JZF4</accession>
<dbReference type="PANTHER" id="PTHR21666:SF270">
    <property type="entry name" value="MUREIN HYDROLASE ACTIVATOR ENVC"/>
    <property type="match status" value="1"/>
</dbReference>
<feature type="transmembrane region" description="Helical" evidence="1">
    <location>
        <begin position="339"/>
        <end position="357"/>
    </location>
</feature>
<evidence type="ECO:0000313" key="3">
    <source>
        <dbReference type="EMBL" id="MEC5385059.1"/>
    </source>
</evidence>
<gene>
    <name evidence="3" type="ORF">VVD49_04950</name>
</gene>
<dbReference type="RefSeq" id="WP_327598023.1">
    <property type="nucleotide sequence ID" value="NZ_JAYXHS010000001.1"/>
</dbReference>
<dbReference type="PANTHER" id="PTHR21666">
    <property type="entry name" value="PEPTIDASE-RELATED"/>
    <property type="match status" value="1"/>
</dbReference>
<dbReference type="SUPFAM" id="SSF51261">
    <property type="entry name" value="Duplicated hybrid motif"/>
    <property type="match status" value="1"/>
</dbReference>
<keyword evidence="1" id="KW-0472">Membrane</keyword>
<dbReference type="EMBL" id="JAYXHS010000001">
    <property type="protein sequence ID" value="MEC5385059.1"/>
    <property type="molecule type" value="Genomic_DNA"/>
</dbReference>
<dbReference type="Pfam" id="PF01551">
    <property type="entry name" value="Peptidase_M23"/>
    <property type="match status" value="1"/>
</dbReference>
<evidence type="ECO:0000256" key="1">
    <source>
        <dbReference type="SAM" id="Phobius"/>
    </source>
</evidence>
<keyword evidence="1" id="KW-1133">Transmembrane helix</keyword>
<evidence type="ECO:0000313" key="4">
    <source>
        <dbReference type="Proteomes" id="UP001331561"/>
    </source>
</evidence>
<dbReference type="InterPro" id="IPR050570">
    <property type="entry name" value="Cell_wall_metabolism_enzyme"/>
</dbReference>
<dbReference type="GO" id="GO:0016787">
    <property type="term" value="F:hydrolase activity"/>
    <property type="evidence" value="ECO:0007669"/>
    <property type="project" value="UniProtKB-KW"/>
</dbReference>
<dbReference type="CDD" id="cd12797">
    <property type="entry name" value="M23_peptidase"/>
    <property type="match status" value="1"/>
</dbReference>
<organism evidence="3 4">
    <name type="scientific">Uliginosibacterium silvisoli</name>
    <dbReference type="NCBI Taxonomy" id="3114758"/>
    <lineage>
        <taxon>Bacteria</taxon>
        <taxon>Pseudomonadati</taxon>
        <taxon>Pseudomonadota</taxon>
        <taxon>Betaproteobacteria</taxon>
        <taxon>Rhodocyclales</taxon>
        <taxon>Zoogloeaceae</taxon>
        <taxon>Uliginosibacterium</taxon>
    </lineage>
</organism>
<keyword evidence="1" id="KW-0812">Transmembrane</keyword>
<comment type="caution">
    <text evidence="3">The sequence shown here is derived from an EMBL/GenBank/DDBJ whole genome shotgun (WGS) entry which is preliminary data.</text>
</comment>
<proteinExistence type="predicted"/>
<protein>
    <submittedName>
        <fullName evidence="3">M23 family metallopeptidase</fullName>
        <ecNumber evidence="3">3.4.-.-</ecNumber>
    </submittedName>
</protein>
<name>A0ABU6JZF4_9RHOO</name>
<keyword evidence="4" id="KW-1185">Reference proteome</keyword>
<dbReference type="InterPro" id="IPR011055">
    <property type="entry name" value="Dup_hybrid_motif"/>
</dbReference>
<dbReference type="InterPro" id="IPR016047">
    <property type="entry name" value="M23ase_b-sheet_dom"/>
</dbReference>
<feature type="domain" description="M23ase beta-sheet core" evidence="2">
    <location>
        <begin position="142"/>
        <end position="239"/>
    </location>
</feature>
<evidence type="ECO:0000259" key="2">
    <source>
        <dbReference type="Pfam" id="PF01551"/>
    </source>
</evidence>
<dbReference type="Gene3D" id="2.70.70.10">
    <property type="entry name" value="Glucose Permease (Domain IIA)"/>
    <property type="match status" value="1"/>
</dbReference>
<reference evidence="3 4" key="1">
    <citation type="submission" date="2024-01" db="EMBL/GenBank/DDBJ databases">
        <title>Uliginosibacterium soil sp. nov.</title>
        <authorList>
            <person name="Lv Y."/>
        </authorList>
    </citation>
    <scope>NUCLEOTIDE SEQUENCE [LARGE SCALE GENOMIC DNA]</scope>
    <source>
        <strain evidence="3 4">H3</strain>
    </source>
</reference>
<dbReference type="Proteomes" id="UP001331561">
    <property type="component" value="Unassembled WGS sequence"/>
</dbReference>
<sequence length="367" mass="40095">MKLIVFFVLSIFITSAWSRESSVKLQFVVENNNSHHGFATNTGPVMQSVIVEMTGTNLATDRAWPQVFVIKPGERRDLGYVRSANPQAGYRFSTRLSSIAGSYLAPESTDPPFRLPYLDGEAHAIDQAYGNTLTSHADPLVQQAVDFNMPEGTSVVAARDGVVAEVEDSFTTGGTDALYLDKANQVMVQHADGTVAVYAHLFPRSARVTVGQHVRAGEVLAKSGNTGFSSGPHLHFASMRPKITADNRFVLEALPVHFATGNPVRILVPVKGLLATAASDGPANISYERIAVQRNVLREALPPQAEQPEAYPPMEGDKPVVRIEAVPRLSPLQEILKEYWLWIAGGTALLIVINSYFGSHQRRNHRD</sequence>
<keyword evidence="3" id="KW-0378">Hydrolase</keyword>
<dbReference type="EC" id="3.4.-.-" evidence="3"/>